<evidence type="ECO:0000256" key="8">
    <source>
        <dbReference type="ARBA" id="ARBA00023136"/>
    </source>
</evidence>
<name>A0A4R9GSC4_9LEPT</name>
<dbReference type="SMART" id="SM00756">
    <property type="entry name" value="VKc"/>
    <property type="match status" value="1"/>
</dbReference>
<keyword evidence="14" id="KW-1185">Reference proteome</keyword>
<comment type="subcellular location">
    <subcellularLocation>
        <location evidence="1">Membrane</location>
        <topology evidence="1">Multi-pass membrane protein</topology>
    </subcellularLocation>
</comment>
<dbReference type="RefSeq" id="WP_135812380.1">
    <property type="nucleotide sequence ID" value="NZ_RQEV01000003.1"/>
</dbReference>
<dbReference type="Pfam" id="PF07884">
    <property type="entry name" value="VKOR"/>
    <property type="match status" value="1"/>
</dbReference>
<dbReference type="InterPro" id="IPR012932">
    <property type="entry name" value="VKOR"/>
</dbReference>
<dbReference type="Gene3D" id="3.40.30.10">
    <property type="entry name" value="Glutaredoxin"/>
    <property type="match status" value="1"/>
</dbReference>
<comment type="similarity">
    <text evidence="3">Belongs to the VKOR family.</text>
</comment>
<keyword evidence="7" id="KW-0560">Oxidoreductase</keyword>
<keyword evidence="13" id="KW-0413">Isomerase</keyword>
<feature type="domain" description="Vitamin K epoxide reductase" evidence="12">
    <location>
        <begin position="3"/>
        <end position="149"/>
    </location>
</feature>
<feature type="transmembrane region" description="Helical" evidence="11">
    <location>
        <begin position="7"/>
        <end position="25"/>
    </location>
</feature>
<dbReference type="PANTHER" id="PTHR13887:SF56">
    <property type="entry name" value="THIOREDOXIN-LIKE REDUCTASE RV2466C"/>
    <property type="match status" value="1"/>
</dbReference>
<keyword evidence="5" id="KW-0874">Quinone</keyword>
<evidence type="ECO:0000313" key="14">
    <source>
        <dbReference type="Proteomes" id="UP000297855"/>
    </source>
</evidence>
<evidence type="ECO:0000256" key="9">
    <source>
        <dbReference type="ARBA" id="ARBA00023157"/>
    </source>
</evidence>
<evidence type="ECO:0000313" key="13">
    <source>
        <dbReference type="EMBL" id="TGK21088.1"/>
    </source>
</evidence>
<dbReference type="AlphaFoldDB" id="A0A4R9GSC4"/>
<dbReference type="Proteomes" id="UP000297855">
    <property type="component" value="Unassembled WGS sequence"/>
</dbReference>
<evidence type="ECO:0000256" key="2">
    <source>
        <dbReference type="ARBA" id="ARBA00005791"/>
    </source>
</evidence>
<keyword evidence="6 11" id="KW-1133">Transmembrane helix</keyword>
<comment type="caution">
    <text evidence="13">The sequence shown here is derived from an EMBL/GenBank/DDBJ whole genome shotgun (WGS) entry which is preliminary data.</text>
</comment>
<evidence type="ECO:0000259" key="12">
    <source>
        <dbReference type="SMART" id="SM00756"/>
    </source>
</evidence>
<dbReference type="InterPro" id="IPR038354">
    <property type="entry name" value="VKOR_sf"/>
</dbReference>
<dbReference type="Pfam" id="PF13462">
    <property type="entry name" value="Thioredoxin_4"/>
    <property type="match status" value="1"/>
</dbReference>
<evidence type="ECO:0000256" key="7">
    <source>
        <dbReference type="ARBA" id="ARBA00023002"/>
    </source>
</evidence>
<proteinExistence type="inferred from homology"/>
<evidence type="ECO:0000256" key="4">
    <source>
        <dbReference type="ARBA" id="ARBA00022692"/>
    </source>
</evidence>
<dbReference type="Gene3D" id="1.20.1440.130">
    <property type="entry name" value="VKOR domain"/>
    <property type="match status" value="1"/>
</dbReference>
<keyword evidence="10" id="KW-0676">Redox-active center</keyword>
<keyword evidence="8 11" id="KW-0472">Membrane</keyword>
<feature type="transmembrane region" description="Helical" evidence="11">
    <location>
        <begin position="124"/>
        <end position="147"/>
    </location>
</feature>
<reference evidence="13" key="1">
    <citation type="journal article" date="2019" name="PLoS Negl. Trop. Dis.">
        <title>Revisiting the worldwide diversity of Leptospira species in the environment.</title>
        <authorList>
            <person name="Vincent A.T."/>
            <person name="Schiettekatte O."/>
            <person name="Bourhy P."/>
            <person name="Veyrier F.J."/>
            <person name="Picardeau M."/>
        </authorList>
    </citation>
    <scope>NUCLEOTIDE SEQUENCE [LARGE SCALE GENOMIC DNA]</scope>
    <source>
        <strain evidence="13">SCS5</strain>
    </source>
</reference>
<protein>
    <submittedName>
        <fullName evidence="13">Protein-disulfide isomerase</fullName>
    </submittedName>
</protein>
<gene>
    <name evidence="13" type="ORF">EHO61_04325</name>
</gene>
<keyword evidence="9" id="KW-1015">Disulfide bond</keyword>
<dbReference type="EMBL" id="RQEV01000003">
    <property type="protein sequence ID" value="TGK21088.1"/>
    <property type="molecule type" value="Genomic_DNA"/>
</dbReference>
<dbReference type="GO" id="GO:0016020">
    <property type="term" value="C:membrane"/>
    <property type="evidence" value="ECO:0007669"/>
    <property type="project" value="UniProtKB-SubCell"/>
</dbReference>
<evidence type="ECO:0000256" key="1">
    <source>
        <dbReference type="ARBA" id="ARBA00004141"/>
    </source>
</evidence>
<sequence>MKKFQSNYVLAGIAGIGLILSFFLIQKFFGGDGAAQALCNALSETGSCDKVSESSFSAIRNIPFFGDVPIALFGFAFYGFLGFLFVWSERDKNSETDYLRFAFYMIALGAVVDLALLLVSVFVIKAICGLCAATYVVTLALLALTYSRFQEIKEKSPTKILPVVSKDFLNFAIAILAFLLVGQVFGKITTSSLTAGEHSGASQVSRALADYDAAPITPIDIVGSSVEGDPKAPITIVKFADFNCGHCMHTSHILRGILRDYEGIVKVVYKNFPLDGNCNRLVQRSSPEASSCVAASAAICADKQNKFSVVYAGLYKDTELGVMHTPATVLKLAESSGLNMNSFRSCLSSPSVRQQISKEVDEAEKLNIRSTPSLYINNKAIRSGTPDEQFLRELINKLMKKV</sequence>
<dbReference type="InterPro" id="IPR012336">
    <property type="entry name" value="Thioredoxin-like_fold"/>
</dbReference>
<keyword evidence="4 11" id="KW-0812">Transmembrane</keyword>
<organism evidence="13 14">
    <name type="scientific">Leptospira fluminis</name>
    <dbReference type="NCBI Taxonomy" id="2484979"/>
    <lineage>
        <taxon>Bacteria</taxon>
        <taxon>Pseudomonadati</taxon>
        <taxon>Spirochaetota</taxon>
        <taxon>Spirochaetia</taxon>
        <taxon>Leptospirales</taxon>
        <taxon>Leptospiraceae</taxon>
        <taxon>Leptospira</taxon>
    </lineage>
</organism>
<dbReference type="CDD" id="cd12920">
    <property type="entry name" value="VKOR_3"/>
    <property type="match status" value="1"/>
</dbReference>
<dbReference type="PANTHER" id="PTHR13887">
    <property type="entry name" value="GLUTATHIONE S-TRANSFERASE KAPPA"/>
    <property type="match status" value="1"/>
</dbReference>
<feature type="transmembrane region" description="Helical" evidence="11">
    <location>
        <begin position="64"/>
        <end position="86"/>
    </location>
</feature>
<evidence type="ECO:0000256" key="5">
    <source>
        <dbReference type="ARBA" id="ARBA00022719"/>
    </source>
</evidence>
<dbReference type="GO" id="GO:0048038">
    <property type="term" value="F:quinone binding"/>
    <property type="evidence" value="ECO:0007669"/>
    <property type="project" value="UniProtKB-KW"/>
</dbReference>
<accession>A0A4R9GSC4</accession>
<dbReference type="SUPFAM" id="SSF52833">
    <property type="entry name" value="Thioredoxin-like"/>
    <property type="match status" value="1"/>
</dbReference>
<dbReference type="OrthoDB" id="117402at2"/>
<evidence type="ECO:0000256" key="11">
    <source>
        <dbReference type="SAM" id="Phobius"/>
    </source>
</evidence>
<feature type="transmembrane region" description="Helical" evidence="11">
    <location>
        <begin position="98"/>
        <end position="118"/>
    </location>
</feature>
<evidence type="ECO:0000256" key="10">
    <source>
        <dbReference type="ARBA" id="ARBA00023284"/>
    </source>
</evidence>
<evidence type="ECO:0000256" key="3">
    <source>
        <dbReference type="ARBA" id="ARBA00006214"/>
    </source>
</evidence>
<dbReference type="GO" id="GO:0016853">
    <property type="term" value="F:isomerase activity"/>
    <property type="evidence" value="ECO:0007669"/>
    <property type="project" value="UniProtKB-KW"/>
</dbReference>
<dbReference type="InterPro" id="IPR036249">
    <property type="entry name" value="Thioredoxin-like_sf"/>
</dbReference>
<evidence type="ECO:0000256" key="6">
    <source>
        <dbReference type="ARBA" id="ARBA00022989"/>
    </source>
</evidence>
<comment type="similarity">
    <text evidence="2">Belongs to the thioredoxin family. DsbA subfamily.</text>
</comment>
<feature type="transmembrane region" description="Helical" evidence="11">
    <location>
        <begin position="168"/>
        <end position="186"/>
    </location>
</feature>
<dbReference type="GO" id="GO:0016491">
    <property type="term" value="F:oxidoreductase activity"/>
    <property type="evidence" value="ECO:0007669"/>
    <property type="project" value="UniProtKB-KW"/>
</dbReference>